<evidence type="ECO:0000313" key="5">
    <source>
        <dbReference type="Proteomes" id="UP000204221"/>
    </source>
</evidence>
<dbReference type="KEGG" id="ahg:AHOG_24985"/>
<gene>
    <name evidence="4" type="primary">ino1</name>
    <name evidence="4" type="ORF">AHOG_24985</name>
</gene>
<organism evidence="4 5">
    <name type="scientific">Actinoalloteichus hoggarensis</name>
    <dbReference type="NCBI Taxonomy" id="1470176"/>
    <lineage>
        <taxon>Bacteria</taxon>
        <taxon>Bacillati</taxon>
        <taxon>Actinomycetota</taxon>
        <taxon>Actinomycetes</taxon>
        <taxon>Pseudonocardiales</taxon>
        <taxon>Pseudonocardiaceae</taxon>
        <taxon>Actinoalloteichus</taxon>
    </lineage>
</organism>
<reference evidence="4 5" key="1">
    <citation type="submission" date="2017-07" db="EMBL/GenBank/DDBJ databases">
        <title>Complete genome sequence of Actinoalloteichus hoggarensis DSM 45943, type strain of Actinoalloteichus hoggarensis.</title>
        <authorList>
            <person name="Ruckert C."/>
            <person name="Nouioui I."/>
            <person name="Willmese J."/>
            <person name="van Wezel G."/>
            <person name="Klenk H.-P."/>
            <person name="Kalinowski J."/>
            <person name="Zotchev S.B."/>
        </authorList>
    </citation>
    <scope>NUCLEOTIDE SEQUENCE [LARGE SCALE GENOMIC DNA]</scope>
    <source>
        <strain evidence="4 5">DSM 45943</strain>
    </source>
</reference>
<feature type="region of interest" description="Disordered" evidence="2">
    <location>
        <begin position="400"/>
        <end position="451"/>
    </location>
</feature>
<dbReference type="GO" id="GO:0008654">
    <property type="term" value="P:phospholipid biosynthetic process"/>
    <property type="evidence" value="ECO:0007669"/>
    <property type="project" value="InterPro"/>
</dbReference>
<evidence type="ECO:0000313" key="4">
    <source>
        <dbReference type="EMBL" id="ASO22602.1"/>
    </source>
</evidence>
<dbReference type="PANTHER" id="PTHR11510">
    <property type="entry name" value="MYO-INOSITOL-1 PHOSPHATE SYNTHASE"/>
    <property type="match status" value="1"/>
</dbReference>
<feature type="compositionally biased region" description="Low complexity" evidence="2">
    <location>
        <begin position="423"/>
        <end position="442"/>
    </location>
</feature>
<comment type="similarity">
    <text evidence="1">Belongs to the myo-inositol 1-phosphate synthase family.</text>
</comment>
<dbReference type="Pfam" id="PF01658">
    <property type="entry name" value="Inos-1-P_synth"/>
    <property type="match status" value="1"/>
</dbReference>
<dbReference type="Gene3D" id="3.40.50.720">
    <property type="entry name" value="NAD(P)-binding Rossmann-like Domain"/>
    <property type="match status" value="1"/>
</dbReference>
<dbReference type="Proteomes" id="UP000204221">
    <property type="component" value="Chromosome"/>
</dbReference>
<evidence type="ECO:0000256" key="2">
    <source>
        <dbReference type="SAM" id="MobiDB-lite"/>
    </source>
</evidence>
<name>A0A221W982_9PSEU</name>
<accession>A0A221W982</accession>
<dbReference type="InterPro" id="IPR036291">
    <property type="entry name" value="NAD(P)-bd_dom_sf"/>
</dbReference>
<dbReference type="Gene3D" id="3.30.360.10">
    <property type="entry name" value="Dihydrodipicolinate Reductase, domain 2"/>
    <property type="match status" value="1"/>
</dbReference>
<sequence length="451" mass="46340">MNSPHGVGPTGLWLVGARGSVATTVISGLLALRAGLIEPIGCVTERAPFDTAPLPAWDELVIGGHDIVDTALDKRAEQLSAAGLVPAVVLRGIAEGLRAVDSDIRCGYHPTLHTGSQAEAAETLIGDLTSFRKRHGLRRVVVVNLASTEPPVPLVADHQDLASLETALADPTRTVLPPSSLAAYAALRAGCPYVDFTPSTGVTLPALRELADLQGLPYAGRDGKTGETLLRTVLAPMFTARALKVRSWAGTNLLGGGDGATLGDPEFAASKLESKARGLEALLGSEVTAPLHIDNVPDMGDVKTAWDHVSFEGFLGARMTLQFTWTGYDSSLAAPLVLDLARLTSAAHAAGRTGPLGALAFFFKDPLGSDEHRFAEQAWELAHWIDGLGASLAVTGDPADSAAVPAASVPAAGEPDSTDPDSADSGSTDSGSAGPDSAGPDAGRAEAGAPE</sequence>
<dbReference type="AlphaFoldDB" id="A0A221W982"/>
<dbReference type="GO" id="GO:0006021">
    <property type="term" value="P:inositol biosynthetic process"/>
    <property type="evidence" value="ECO:0007669"/>
    <property type="project" value="InterPro"/>
</dbReference>
<dbReference type="GO" id="GO:0004512">
    <property type="term" value="F:inositol-3-phosphate synthase activity"/>
    <property type="evidence" value="ECO:0007669"/>
    <property type="project" value="UniProtKB-EC"/>
</dbReference>
<feature type="compositionally biased region" description="Low complexity" evidence="2">
    <location>
        <begin position="400"/>
        <end position="412"/>
    </location>
</feature>
<evidence type="ECO:0000259" key="3">
    <source>
        <dbReference type="Pfam" id="PF01658"/>
    </source>
</evidence>
<dbReference type="SUPFAM" id="SSF51735">
    <property type="entry name" value="NAD(P)-binding Rossmann-fold domains"/>
    <property type="match status" value="1"/>
</dbReference>
<dbReference type="Pfam" id="PF07994">
    <property type="entry name" value="NAD_binding_5"/>
    <property type="match status" value="1"/>
</dbReference>
<proteinExistence type="inferred from homology"/>
<dbReference type="InterPro" id="IPR013021">
    <property type="entry name" value="Myo-inos-1-P_Synthase_GAPDH"/>
</dbReference>
<feature type="domain" description="Myo-inositol-1-phosphate synthase GAPDH-like" evidence="3">
    <location>
        <begin position="226"/>
        <end position="330"/>
    </location>
</feature>
<keyword evidence="5" id="KW-1185">Reference proteome</keyword>
<evidence type="ECO:0000256" key="1">
    <source>
        <dbReference type="ARBA" id="ARBA00010813"/>
    </source>
</evidence>
<dbReference type="SUPFAM" id="SSF55347">
    <property type="entry name" value="Glyceraldehyde-3-phosphate dehydrogenase-like, C-terminal domain"/>
    <property type="match status" value="1"/>
</dbReference>
<dbReference type="PIRSF" id="PIRSF015578">
    <property type="entry name" value="Myoinos-ppht_syn"/>
    <property type="match status" value="1"/>
</dbReference>
<dbReference type="EC" id="5.5.1.4" evidence="4"/>
<keyword evidence="4" id="KW-0413">Isomerase</keyword>
<dbReference type="InterPro" id="IPR002587">
    <property type="entry name" value="Myo-inos-1-P_Synthase"/>
</dbReference>
<dbReference type="EMBL" id="CP022521">
    <property type="protein sequence ID" value="ASO22602.1"/>
    <property type="molecule type" value="Genomic_DNA"/>
</dbReference>
<protein>
    <submittedName>
        <fullName evidence="4">Inositol-3-phosphate synthase</fullName>
        <ecNumber evidence="4">5.5.1.4</ecNumber>
    </submittedName>
</protein>